<sequence>MLTSARLAQSVERKALNLVVVGFDSAFKKARLAQSVERKALNLVVVGSNPTVGEGLGSAVKTARLAQSVERKALNLVVVGSNPTVGEGIGFSTQNGIAQGSWVRTTRYAFASKTARLAQLVERKALNLVVVGSSPTVGEVFQERMLLDFINSDI</sequence>
<dbReference type="AlphaFoldDB" id="A0A5A7U6B3"/>
<dbReference type="AntiFam" id="ANF00010">
    <property type="entry name" value="tRNA translation"/>
</dbReference>
<gene>
    <name evidence="1" type="ORF">E6C27_scaffold171G002650</name>
</gene>
<comment type="caution">
    <text evidence="1">The sequence shown here is derived from an EMBL/GenBank/DDBJ whole genome shotgun (WGS) entry which is preliminary data.</text>
</comment>
<reference evidence="1 2" key="1">
    <citation type="submission" date="2019-08" db="EMBL/GenBank/DDBJ databases">
        <title>Draft genome sequences of two oriental melons (Cucumis melo L. var makuwa).</title>
        <authorList>
            <person name="Kwon S.-Y."/>
        </authorList>
    </citation>
    <scope>NUCLEOTIDE SEQUENCE [LARGE SCALE GENOMIC DNA]</scope>
    <source>
        <strain evidence="2">cv. SW 3</strain>
        <tissue evidence="1">Leaf</tissue>
    </source>
</reference>
<name>A0A5A7U6B3_CUCMM</name>
<protein>
    <submittedName>
        <fullName evidence="1">Uncharacterized protein</fullName>
    </submittedName>
</protein>
<dbReference type="OrthoDB" id="10579917at2759"/>
<accession>A0A5A7U6B3</accession>
<proteinExistence type="predicted"/>
<organism evidence="1 2">
    <name type="scientific">Cucumis melo var. makuwa</name>
    <name type="common">Oriental melon</name>
    <dbReference type="NCBI Taxonomy" id="1194695"/>
    <lineage>
        <taxon>Eukaryota</taxon>
        <taxon>Viridiplantae</taxon>
        <taxon>Streptophyta</taxon>
        <taxon>Embryophyta</taxon>
        <taxon>Tracheophyta</taxon>
        <taxon>Spermatophyta</taxon>
        <taxon>Magnoliopsida</taxon>
        <taxon>eudicotyledons</taxon>
        <taxon>Gunneridae</taxon>
        <taxon>Pentapetalae</taxon>
        <taxon>rosids</taxon>
        <taxon>fabids</taxon>
        <taxon>Cucurbitales</taxon>
        <taxon>Cucurbitaceae</taxon>
        <taxon>Benincaseae</taxon>
        <taxon>Cucumis</taxon>
    </lineage>
</organism>
<dbReference type="Proteomes" id="UP000321393">
    <property type="component" value="Unassembled WGS sequence"/>
</dbReference>
<evidence type="ECO:0000313" key="2">
    <source>
        <dbReference type="Proteomes" id="UP000321393"/>
    </source>
</evidence>
<dbReference type="EMBL" id="SSTE01012362">
    <property type="protein sequence ID" value="KAA0049039.1"/>
    <property type="molecule type" value="Genomic_DNA"/>
</dbReference>
<evidence type="ECO:0000313" key="1">
    <source>
        <dbReference type="EMBL" id="KAA0049039.1"/>
    </source>
</evidence>